<proteinExistence type="predicted"/>
<feature type="transmembrane region" description="Helical" evidence="1">
    <location>
        <begin position="148"/>
        <end position="169"/>
    </location>
</feature>
<feature type="transmembrane region" description="Helical" evidence="1">
    <location>
        <begin position="76"/>
        <end position="94"/>
    </location>
</feature>
<keyword evidence="1" id="KW-0472">Membrane</keyword>
<feature type="transmembrane region" description="Helical" evidence="1">
    <location>
        <begin position="32"/>
        <end position="56"/>
    </location>
</feature>
<keyword evidence="1" id="KW-0812">Transmembrane</keyword>
<gene>
    <name evidence="2" type="ORF">SAMN02745226_00264</name>
</gene>
<keyword evidence="3" id="KW-1185">Reference proteome</keyword>
<sequence>MIRQSQFEHKEKQNPVASGIQKKRGAEHNFEFYFVILVGFLTFVFGFISLAVYFAVMYISPIVSNLTGLTFLGSRFLLFILVMITVSGFFMSLYPYSKAVGGNSSLFIILAFISSGISVGVQVYKLAFFGPTWIGLDLLKDHGNTVEMMYLSAVYFAYNLILFILQYTIMKKEFEE</sequence>
<evidence type="ECO:0000256" key="1">
    <source>
        <dbReference type="SAM" id="Phobius"/>
    </source>
</evidence>
<name>A0A1M7RWV3_FERGO</name>
<dbReference type="EMBL" id="FRDJ01000001">
    <property type="protein sequence ID" value="SHN50608.1"/>
    <property type="molecule type" value="Genomic_DNA"/>
</dbReference>
<accession>A0A1M7RWV3</accession>
<evidence type="ECO:0000313" key="2">
    <source>
        <dbReference type="EMBL" id="SHN50608.1"/>
    </source>
</evidence>
<evidence type="ECO:0000313" key="3">
    <source>
        <dbReference type="Proteomes" id="UP000184207"/>
    </source>
</evidence>
<dbReference type="RefSeq" id="WP_245789425.1">
    <property type="nucleotide sequence ID" value="NZ_FRDJ01000001.1"/>
</dbReference>
<dbReference type="Proteomes" id="UP000184207">
    <property type="component" value="Unassembled WGS sequence"/>
</dbReference>
<protein>
    <submittedName>
        <fullName evidence="2">Uncharacterized protein</fullName>
    </submittedName>
</protein>
<dbReference type="AlphaFoldDB" id="A0A1M7RWV3"/>
<dbReference type="STRING" id="1121883.SAMN02745226_00264"/>
<feature type="transmembrane region" description="Helical" evidence="1">
    <location>
        <begin position="106"/>
        <end position="128"/>
    </location>
</feature>
<organism evidence="2 3">
    <name type="scientific">Fervidobacterium gondwanense DSM 13020</name>
    <dbReference type="NCBI Taxonomy" id="1121883"/>
    <lineage>
        <taxon>Bacteria</taxon>
        <taxon>Thermotogati</taxon>
        <taxon>Thermotogota</taxon>
        <taxon>Thermotogae</taxon>
        <taxon>Thermotogales</taxon>
        <taxon>Fervidobacteriaceae</taxon>
        <taxon>Fervidobacterium</taxon>
    </lineage>
</organism>
<reference evidence="3" key="1">
    <citation type="submission" date="2016-12" db="EMBL/GenBank/DDBJ databases">
        <authorList>
            <person name="Varghese N."/>
            <person name="Submissions S."/>
        </authorList>
    </citation>
    <scope>NUCLEOTIDE SEQUENCE [LARGE SCALE GENOMIC DNA]</scope>
    <source>
        <strain evidence="3">DSM 13020</strain>
    </source>
</reference>
<keyword evidence="1" id="KW-1133">Transmembrane helix</keyword>